<dbReference type="InterPro" id="IPR001846">
    <property type="entry name" value="VWF_type-D"/>
</dbReference>
<dbReference type="AlphaFoldDB" id="V4ARB5"/>
<dbReference type="Pfam" id="PF00094">
    <property type="entry name" value="VWD"/>
    <property type="match status" value="1"/>
</dbReference>
<dbReference type="PROSITE" id="PS51233">
    <property type="entry name" value="VWFD"/>
    <property type="match status" value="1"/>
</dbReference>
<keyword evidence="6" id="KW-1185">Reference proteome</keyword>
<dbReference type="Gene3D" id="2.10.25.10">
    <property type="entry name" value="Laminin"/>
    <property type="match status" value="1"/>
</dbReference>
<dbReference type="EMBL" id="KB200907">
    <property type="protein sequence ID" value="ESO99797.1"/>
    <property type="molecule type" value="Genomic_DNA"/>
</dbReference>
<dbReference type="KEGG" id="lgi:LOTGIDRAFT_226093"/>
<dbReference type="GO" id="GO:0031012">
    <property type="term" value="C:extracellular matrix"/>
    <property type="evidence" value="ECO:0007669"/>
    <property type="project" value="TreeGrafter"/>
</dbReference>
<name>V4ARB5_LOTGI</name>
<dbReference type="InterPro" id="IPR050780">
    <property type="entry name" value="Mucin_vWF_Thrombospondin_sf"/>
</dbReference>
<evidence type="ECO:0000256" key="2">
    <source>
        <dbReference type="ARBA" id="ARBA00023157"/>
    </source>
</evidence>
<dbReference type="Pfam" id="PF01826">
    <property type="entry name" value="TIL"/>
    <property type="match status" value="1"/>
</dbReference>
<accession>V4ARB5</accession>
<sequence>MVYQECGSSCPKKCSAPSATCADQTCVDGCFCPDGTVLHNGQCFVPDQCPCTHDGKDYQQGEMIPHECNTCKCHNRNWMCNETECPAICSSFGDSHYTTFDGKHYDLLGNCDYVLAKSLDENRYPFEIITENVPCGSNREVCTKAIQFNVGTPGTSNFYHLSLIRGRPIEVDSRSPFEVKSVGNFVYVTIPGGVTLQWDRGTQIYVQLTAEHKGKVEGLCGNFNGNTRDDFKGRQGGPPLIKVTDFGNEWKVHDYCQPPIEYIDTCLKNAGQKAWAKQKCDILSNKVFEPCHSLVDYHTFHDKCMLDACACDIKGECEGICTTVAAYAHECAVKGTPIDWRSSGFCRKFKVCNYSFVTQKNPFLKKLFFLFISTLGIVHISFH</sequence>
<dbReference type="Pfam" id="PF08742">
    <property type="entry name" value="C8"/>
    <property type="match status" value="1"/>
</dbReference>
<dbReference type="RefSeq" id="XP_009049508.1">
    <property type="nucleotide sequence ID" value="XM_009051260.1"/>
</dbReference>
<dbReference type="STRING" id="225164.V4ARB5"/>
<keyword evidence="1" id="KW-0677">Repeat</keyword>
<dbReference type="GeneID" id="20247332"/>
<dbReference type="CDD" id="cd19941">
    <property type="entry name" value="TIL"/>
    <property type="match status" value="1"/>
</dbReference>
<dbReference type="HOGENOM" id="CLU_051450_0_0_1"/>
<dbReference type="InterPro" id="IPR036084">
    <property type="entry name" value="Ser_inhib-like_sf"/>
</dbReference>
<proteinExistence type="predicted"/>
<dbReference type="Proteomes" id="UP000030746">
    <property type="component" value="Unassembled WGS sequence"/>
</dbReference>
<evidence type="ECO:0000313" key="6">
    <source>
        <dbReference type="Proteomes" id="UP000030746"/>
    </source>
</evidence>
<keyword evidence="2" id="KW-1015">Disulfide bond</keyword>
<dbReference type="InterPro" id="IPR001007">
    <property type="entry name" value="VWF_dom"/>
</dbReference>
<feature type="domain" description="VWFD" evidence="4">
    <location>
        <begin position="87"/>
        <end position="257"/>
    </location>
</feature>
<dbReference type="SMART" id="SM00215">
    <property type="entry name" value="VWC_out"/>
    <property type="match status" value="1"/>
</dbReference>
<evidence type="ECO:0000256" key="3">
    <source>
        <dbReference type="ARBA" id="ARBA00023180"/>
    </source>
</evidence>
<keyword evidence="3" id="KW-0325">Glycoprotein</keyword>
<dbReference type="SMART" id="SM00832">
    <property type="entry name" value="C8"/>
    <property type="match status" value="1"/>
</dbReference>
<evidence type="ECO:0000256" key="1">
    <source>
        <dbReference type="ARBA" id="ARBA00022737"/>
    </source>
</evidence>
<dbReference type="InterPro" id="IPR002919">
    <property type="entry name" value="TIL_dom"/>
</dbReference>
<dbReference type="InterPro" id="IPR014853">
    <property type="entry name" value="VWF/SSPO/ZAN-like_Cys-rich_dom"/>
</dbReference>
<dbReference type="OrthoDB" id="6262482at2759"/>
<evidence type="ECO:0000259" key="4">
    <source>
        <dbReference type="PROSITE" id="PS51233"/>
    </source>
</evidence>
<dbReference type="SMART" id="SM00216">
    <property type="entry name" value="VWD"/>
    <property type="match status" value="1"/>
</dbReference>
<gene>
    <name evidence="5" type="ORF">LOTGIDRAFT_226093</name>
</gene>
<dbReference type="SUPFAM" id="SSF57567">
    <property type="entry name" value="Serine protease inhibitors"/>
    <property type="match status" value="1"/>
</dbReference>
<dbReference type="CTD" id="20247332"/>
<dbReference type="PANTHER" id="PTHR11339">
    <property type="entry name" value="EXTRACELLULAR MATRIX GLYCOPROTEIN RELATED"/>
    <property type="match status" value="1"/>
</dbReference>
<organism evidence="5 6">
    <name type="scientific">Lottia gigantea</name>
    <name type="common">Giant owl limpet</name>
    <dbReference type="NCBI Taxonomy" id="225164"/>
    <lineage>
        <taxon>Eukaryota</taxon>
        <taxon>Metazoa</taxon>
        <taxon>Spiralia</taxon>
        <taxon>Lophotrochozoa</taxon>
        <taxon>Mollusca</taxon>
        <taxon>Gastropoda</taxon>
        <taxon>Patellogastropoda</taxon>
        <taxon>Lottioidea</taxon>
        <taxon>Lottiidae</taxon>
        <taxon>Lottia</taxon>
    </lineage>
</organism>
<dbReference type="GO" id="GO:0005615">
    <property type="term" value="C:extracellular space"/>
    <property type="evidence" value="ECO:0007669"/>
    <property type="project" value="TreeGrafter"/>
</dbReference>
<dbReference type="PANTHER" id="PTHR11339:SF393">
    <property type="entry name" value="VWFD DOMAIN-CONTAINING PROTEIN"/>
    <property type="match status" value="1"/>
</dbReference>
<evidence type="ECO:0000313" key="5">
    <source>
        <dbReference type="EMBL" id="ESO99797.1"/>
    </source>
</evidence>
<dbReference type="OMA" id="ENIACAG"/>
<protein>
    <recommendedName>
        <fullName evidence="4">VWFD domain-containing protein</fullName>
    </recommendedName>
</protein>
<reference evidence="5 6" key="1">
    <citation type="journal article" date="2013" name="Nature">
        <title>Insights into bilaterian evolution from three spiralian genomes.</title>
        <authorList>
            <person name="Simakov O."/>
            <person name="Marletaz F."/>
            <person name="Cho S.J."/>
            <person name="Edsinger-Gonzales E."/>
            <person name="Havlak P."/>
            <person name="Hellsten U."/>
            <person name="Kuo D.H."/>
            <person name="Larsson T."/>
            <person name="Lv J."/>
            <person name="Arendt D."/>
            <person name="Savage R."/>
            <person name="Osoegawa K."/>
            <person name="de Jong P."/>
            <person name="Grimwood J."/>
            <person name="Chapman J.A."/>
            <person name="Shapiro H."/>
            <person name="Aerts A."/>
            <person name="Otillar R.P."/>
            <person name="Terry A.Y."/>
            <person name="Boore J.L."/>
            <person name="Grigoriev I.V."/>
            <person name="Lindberg D.R."/>
            <person name="Seaver E.C."/>
            <person name="Weisblat D.A."/>
            <person name="Putnam N.H."/>
            <person name="Rokhsar D.S."/>
        </authorList>
    </citation>
    <scope>NUCLEOTIDE SEQUENCE [LARGE SCALE GENOMIC DNA]</scope>
</reference>